<dbReference type="SUPFAM" id="SSF56349">
    <property type="entry name" value="DNA breaking-rejoining enzymes"/>
    <property type="match status" value="1"/>
</dbReference>
<dbReference type="InterPro" id="IPR013762">
    <property type="entry name" value="Integrase-like_cat_sf"/>
</dbReference>
<feature type="domain" description="Tyr recombinase" evidence="2">
    <location>
        <begin position="12"/>
        <end position="180"/>
    </location>
</feature>
<dbReference type="CDD" id="cd00397">
    <property type="entry name" value="DNA_BRE_C"/>
    <property type="match status" value="1"/>
</dbReference>
<dbReference type="KEGG" id="laj:A0128_02470"/>
<dbReference type="GO" id="GO:0015074">
    <property type="term" value="P:DNA integration"/>
    <property type="evidence" value="ECO:0007669"/>
    <property type="project" value="InterPro"/>
</dbReference>
<dbReference type="GO" id="GO:0006310">
    <property type="term" value="P:DNA recombination"/>
    <property type="evidence" value="ECO:0007669"/>
    <property type="project" value="UniProtKB-KW"/>
</dbReference>
<dbReference type="EMBL" id="CP015217">
    <property type="protein sequence ID" value="AOP32832.1"/>
    <property type="molecule type" value="Genomic_DNA"/>
</dbReference>
<reference evidence="3 4" key="1">
    <citation type="submission" date="2016-04" db="EMBL/GenBank/DDBJ databases">
        <title>Complete genome seqeunce of Leptospira alstonii serovar Room22.</title>
        <authorList>
            <person name="Nally J.E."/>
            <person name="Bayles D.O."/>
            <person name="Hurley D."/>
            <person name="Fanning S."/>
            <person name="McMahon B.J."/>
            <person name="Arent Z."/>
        </authorList>
    </citation>
    <scope>NUCLEOTIDE SEQUENCE [LARGE SCALE GENOMIC DNA]</scope>
    <source>
        <strain evidence="3 4">GWTS #1</strain>
    </source>
</reference>
<dbReference type="InterPro" id="IPR011010">
    <property type="entry name" value="DNA_brk_join_enz"/>
</dbReference>
<accession>A0A1D7UT89</accession>
<dbReference type="Gene3D" id="1.10.443.10">
    <property type="entry name" value="Intergrase catalytic core"/>
    <property type="match status" value="1"/>
</dbReference>
<dbReference type="InterPro" id="IPR002104">
    <property type="entry name" value="Integrase_catalytic"/>
</dbReference>
<protein>
    <submittedName>
        <fullName evidence="3">Integrase</fullName>
    </submittedName>
</protein>
<dbReference type="OrthoDB" id="336836at2"/>
<dbReference type="Pfam" id="PF00589">
    <property type="entry name" value="Phage_integrase"/>
    <property type="match status" value="1"/>
</dbReference>
<keyword evidence="1" id="KW-0233">DNA recombination</keyword>
<organism evidence="3 4">
    <name type="scientific">Leptospira tipperaryensis</name>
    <dbReference type="NCBI Taxonomy" id="2564040"/>
    <lineage>
        <taxon>Bacteria</taxon>
        <taxon>Pseudomonadati</taxon>
        <taxon>Spirochaetota</taxon>
        <taxon>Spirochaetia</taxon>
        <taxon>Leptospirales</taxon>
        <taxon>Leptospiraceae</taxon>
        <taxon>Leptospira</taxon>
    </lineage>
</organism>
<sequence length="192" mass="22179">MTMEKENLENLESGKTLSNSEIERLREACRSNPTHYTWIRILFSLGLRPEELISIRVKDVDVDNGILRIRGLNGVEDRLLVIPGCLLKDFYGALKTKMPEEFLFSGRKGKLHRRTIQKLLQKIEIKTGIKITFPIIRRTIAVRMHRHGISIAYISFYLGYKTRRATYKLIGKNGKPEHVKIFSIEEIIDIGA</sequence>
<dbReference type="RefSeq" id="WP_069606079.1">
    <property type="nucleotide sequence ID" value="NZ_CP015217.1"/>
</dbReference>
<keyword evidence="4" id="KW-1185">Reference proteome</keyword>
<evidence type="ECO:0000259" key="2">
    <source>
        <dbReference type="PROSITE" id="PS51898"/>
    </source>
</evidence>
<dbReference type="GO" id="GO:0003677">
    <property type="term" value="F:DNA binding"/>
    <property type="evidence" value="ECO:0007669"/>
    <property type="project" value="InterPro"/>
</dbReference>
<dbReference type="PROSITE" id="PS51898">
    <property type="entry name" value="TYR_RECOMBINASE"/>
    <property type="match status" value="1"/>
</dbReference>
<evidence type="ECO:0000313" key="4">
    <source>
        <dbReference type="Proteomes" id="UP000094197"/>
    </source>
</evidence>
<dbReference type="AlphaFoldDB" id="A0A1D7UT89"/>
<gene>
    <name evidence="3" type="ORF">A0128_02470</name>
</gene>
<dbReference type="Proteomes" id="UP000094197">
    <property type="component" value="Chromosome 1"/>
</dbReference>
<proteinExistence type="predicted"/>
<name>A0A1D7UT89_9LEPT</name>
<evidence type="ECO:0000256" key="1">
    <source>
        <dbReference type="ARBA" id="ARBA00023172"/>
    </source>
</evidence>
<evidence type="ECO:0000313" key="3">
    <source>
        <dbReference type="EMBL" id="AOP32832.1"/>
    </source>
</evidence>